<dbReference type="InterPro" id="IPR011032">
    <property type="entry name" value="GroES-like_sf"/>
</dbReference>
<dbReference type="SMART" id="SM00829">
    <property type="entry name" value="PKS_ER"/>
    <property type="match status" value="1"/>
</dbReference>
<organism evidence="2 3">
    <name type="scientific">Paractinoplanes tereljensis</name>
    <dbReference type="NCBI Taxonomy" id="571912"/>
    <lineage>
        <taxon>Bacteria</taxon>
        <taxon>Bacillati</taxon>
        <taxon>Actinomycetota</taxon>
        <taxon>Actinomycetes</taxon>
        <taxon>Micromonosporales</taxon>
        <taxon>Micromonosporaceae</taxon>
        <taxon>Paractinoplanes</taxon>
    </lineage>
</organism>
<dbReference type="GO" id="GO:0016491">
    <property type="term" value="F:oxidoreductase activity"/>
    <property type="evidence" value="ECO:0007669"/>
    <property type="project" value="InterPro"/>
</dbReference>
<keyword evidence="3" id="KW-1185">Reference proteome</keyword>
<dbReference type="Pfam" id="PF13602">
    <property type="entry name" value="ADH_zinc_N_2"/>
    <property type="match status" value="1"/>
</dbReference>
<dbReference type="InterPro" id="IPR020843">
    <property type="entry name" value="ER"/>
</dbReference>
<dbReference type="InterPro" id="IPR050700">
    <property type="entry name" value="YIM1/Zinc_Alcohol_DH_Fams"/>
</dbReference>
<accession>A0A919TU81</accession>
<dbReference type="EMBL" id="BOMY01000022">
    <property type="protein sequence ID" value="GIF20737.1"/>
    <property type="molecule type" value="Genomic_DNA"/>
</dbReference>
<dbReference type="CDD" id="cd05289">
    <property type="entry name" value="MDR_like_2"/>
    <property type="match status" value="1"/>
</dbReference>
<reference evidence="2" key="1">
    <citation type="submission" date="2021-01" db="EMBL/GenBank/DDBJ databases">
        <title>Whole genome shotgun sequence of Actinoplanes tereljensis NBRC 105297.</title>
        <authorList>
            <person name="Komaki H."/>
            <person name="Tamura T."/>
        </authorList>
    </citation>
    <scope>NUCLEOTIDE SEQUENCE</scope>
    <source>
        <strain evidence="2">NBRC 105297</strain>
    </source>
</reference>
<evidence type="ECO:0000259" key="1">
    <source>
        <dbReference type="SMART" id="SM00829"/>
    </source>
</evidence>
<protein>
    <submittedName>
        <fullName evidence="2">NADPH:quinone reductase</fullName>
    </submittedName>
</protein>
<dbReference type="Gene3D" id="3.90.180.10">
    <property type="entry name" value="Medium-chain alcohol dehydrogenases, catalytic domain"/>
    <property type="match status" value="1"/>
</dbReference>
<name>A0A919TU81_9ACTN</name>
<dbReference type="AlphaFoldDB" id="A0A919TU81"/>
<dbReference type="Gene3D" id="3.40.50.720">
    <property type="entry name" value="NAD(P)-binding Rossmann-like Domain"/>
    <property type="match status" value="1"/>
</dbReference>
<dbReference type="Proteomes" id="UP000623608">
    <property type="component" value="Unassembled WGS sequence"/>
</dbReference>
<dbReference type="PANTHER" id="PTHR11695">
    <property type="entry name" value="ALCOHOL DEHYDROGENASE RELATED"/>
    <property type="match status" value="1"/>
</dbReference>
<feature type="domain" description="Enoyl reductase (ER)" evidence="1">
    <location>
        <begin position="10"/>
        <end position="305"/>
    </location>
</feature>
<sequence>MKAMRAHQRGGPEQLVVEEAPVPVPAPGEVLIAVHAAAITLTELTWDLSWQTRDGADRTPVIPSHEVSGVVTAVGQGVTTSRVGDEVYGLVDFDRNGAAAEFVTVPATAVAPKPAKATHVESAALPLAALTAWQALVDHAQVKPGDRVLIHGGAGGVGVYGVQLAALLGAHVIATDLPQNEPFVRALGATEFLDYTTHRFDEELAPVDVVLDAVGGDTLSRSYGVLSPGGRLVTLAAPPDQEKASQHNIHAYFFVVTPDQQELTHLATLVDEGTLRPIVARTVPLSEAPSAFDPKAPRAPGKIVLTVTN</sequence>
<evidence type="ECO:0000313" key="3">
    <source>
        <dbReference type="Proteomes" id="UP000623608"/>
    </source>
</evidence>
<dbReference type="SUPFAM" id="SSF50129">
    <property type="entry name" value="GroES-like"/>
    <property type="match status" value="1"/>
</dbReference>
<dbReference type="PANTHER" id="PTHR11695:SF294">
    <property type="entry name" value="RETICULON-4-INTERACTING PROTEIN 1, MITOCHONDRIAL"/>
    <property type="match status" value="1"/>
</dbReference>
<gene>
    <name evidence="2" type="ORF">Ate02nite_34670</name>
</gene>
<comment type="caution">
    <text evidence="2">The sequence shown here is derived from an EMBL/GenBank/DDBJ whole genome shotgun (WGS) entry which is preliminary data.</text>
</comment>
<dbReference type="Pfam" id="PF08240">
    <property type="entry name" value="ADH_N"/>
    <property type="match status" value="1"/>
</dbReference>
<dbReference type="InterPro" id="IPR013154">
    <property type="entry name" value="ADH-like_N"/>
</dbReference>
<proteinExistence type="predicted"/>
<dbReference type="SUPFAM" id="SSF51735">
    <property type="entry name" value="NAD(P)-binding Rossmann-fold domains"/>
    <property type="match status" value="1"/>
</dbReference>
<evidence type="ECO:0000313" key="2">
    <source>
        <dbReference type="EMBL" id="GIF20737.1"/>
    </source>
</evidence>
<dbReference type="InterPro" id="IPR036291">
    <property type="entry name" value="NAD(P)-bd_dom_sf"/>
</dbReference>